<dbReference type="GO" id="GO:0009893">
    <property type="term" value="P:positive regulation of metabolic process"/>
    <property type="evidence" value="ECO:0007669"/>
    <property type="project" value="UniProtKB-ARBA"/>
</dbReference>
<dbReference type="GO" id="GO:0008270">
    <property type="term" value="F:zinc ion binding"/>
    <property type="evidence" value="ECO:0007669"/>
    <property type="project" value="InterPro"/>
</dbReference>
<sequence length="468" mass="52674">MPDSTRPVPEGSSTSSTSTATHKRNSPPPPGTGKDERSRYALKACEECRWRRAKCDGNKPSCSRCLGRQLQCVYTADDDGRGTTPKSYVRLLQAWISVFEWILQLHSIDVDASAAYLLEQDLCTVLEGTLALDEDLNFDQDGEARYFGTISGRLAFQILKETQEFSLPGHYSQVLNLYTQAVQDENQIPEELETHLLDLYFTWEQPWCQVVDERLFRETPKKPSFDDRYTGRFFVMINWLRSIRDVFVPCLTFKESYACLLYLIRMSMASAAPRAQLAAHPSSVYKLPLAHSARSLKNPSQSAPKRPTHDGHKRTLFDSCLLALRNWYYSLPPELKPVGAGKANQFPQAYTLCMVYHTAVILLTKPYLKDSGSPAPSRAQQLQQDPSTQKPWTLHIEAANNICSLGEQCRQVFGGFRKSPIAATHCTLSAALALLYPQSQSLQDTGLKNIDMDKVKSCLNTLQELSQS</sequence>
<name>A0A317WXI5_9EURO</name>
<keyword evidence="5" id="KW-0238">DNA-binding</keyword>
<dbReference type="GO" id="GO:0005634">
    <property type="term" value="C:nucleus"/>
    <property type="evidence" value="ECO:0007669"/>
    <property type="project" value="UniProtKB-SubCell"/>
</dbReference>
<dbReference type="InterPro" id="IPR036864">
    <property type="entry name" value="Zn2-C6_fun-type_DNA-bd_sf"/>
</dbReference>
<dbReference type="OrthoDB" id="2154091at2759"/>
<keyword evidence="6" id="KW-0804">Transcription</keyword>
<dbReference type="STRING" id="1448321.A0A317WXI5"/>
<organism evidence="10 11">
    <name type="scientific">Aspergillus heteromorphus CBS 117.55</name>
    <dbReference type="NCBI Taxonomy" id="1448321"/>
    <lineage>
        <taxon>Eukaryota</taxon>
        <taxon>Fungi</taxon>
        <taxon>Dikarya</taxon>
        <taxon>Ascomycota</taxon>
        <taxon>Pezizomycotina</taxon>
        <taxon>Eurotiomycetes</taxon>
        <taxon>Eurotiomycetidae</taxon>
        <taxon>Eurotiales</taxon>
        <taxon>Aspergillaceae</taxon>
        <taxon>Aspergillus</taxon>
        <taxon>Aspergillus subgen. Circumdati</taxon>
    </lineage>
</organism>
<feature type="region of interest" description="Disordered" evidence="8">
    <location>
        <begin position="1"/>
        <end position="38"/>
    </location>
</feature>
<protein>
    <recommendedName>
        <fullName evidence="9">Zn(2)-C6 fungal-type domain-containing protein</fullName>
    </recommendedName>
</protein>
<evidence type="ECO:0000313" key="10">
    <source>
        <dbReference type="EMBL" id="PWY90725.1"/>
    </source>
</evidence>
<dbReference type="SMART" id="SM00066">
    <property type="entry name" value="GAL4"/>
    <property type="match status" value="1"/>
</dbReference>
<evidence type="ECO:0000256" key="6">
    <source>
        <dbReference type="ARBA" id="ARBA00023163"/>
    </source>
</evidence>
<dbReference type="InterPro" id="IPR051615">
    <property type="entry name" value="Transcr_Regulatory_Elem"/>
</dbReference>
<reference evidence="10 11" key="1">
    <citation type="submission" date="2016-12" db="EMBL/GenBank/DDBJ databases">
        <title>The genomes of Aspergillus section Nigri reveals drivers in fungal speciation.</title>
        <authorList>
            <consortium name="DOE Joint Genome Institute"/>
            <person name="Vesth T.C."/>
            <person name="Nybo J."/>
            <person name="Theobald S."/>
            <person name="Brandl J."/>
            <person name="Frisvad J.C."/>
            <person name="Nielsen K.F."/>
            <person name="Lyhne E.K."/>
            <person name="Kogle M.E."/>
            <person name="Kuo A."/>
            <person name="Riley R."/>
            <person name="Clum A."/>
            <person name="Nolan M."/>
            <person name="Lipzen A."/>
            <person name="Salamov A."/>
            <person name="Henrissat B."/>
            <person name="Wiebenga A."/>
            <person name="De Vries R.P."/>
            <person name="Grigoriev I.V."/>
            <person name="Mortensen U.H."/>
            <person name="Andersen M.R."/>
            <person name="Baker S.E."/>
        </authorList>
    </citation>
    <scope>NUCLEOTIDE SEQUENCE [LARGE SCALE GENOMIC DNA]</scope>
    <source>
        <strain evidence="10 11">CBS 117.55</strain>
    </source>
</reference>
<dbReference type="Pfam" id="PF00172">
    <property type="entry name" value="Zn_clus"/>
    <property type="match status" value="1"/>
</dbReference>
<accession>A0A317WXI5</accession>
<evidence type="ECO:0000256" key="1">
    <source>
        <dbReference type="ARBA" id="ARBA00004123"/>
    </source>
</evidence>
<feature type="domain" description="Zn(2)-C6 fungal-type" evidence="9">
    <location>
        <begin position="44"/>
        <end position="74"/>
    </location>
</feature>
<dbReference type="EMBL" id="MSFL01000002">
    <property type="protein sequence ID" value="PWY90725.1"/>
    <property type="molecule type" value="Genomic_DNA"/>
</dbReference>
<dbReference type="SUPFAM" id="SSF57701">
    <property type="entry name" value="Zn2/Cys6 DNA-binding domain"/>
    <property type="match status" value="1"/>
</dbReference>
<keyword evidence="11" id="KW-1185">Reference proteome</keyword>
<evidence type="ECO:0000256" key="7">
    <source>
        <dbReference type="ARBA" id="ARBA00023242"/>
    </source>
</evidence>
<dbReference type="PROSITE" id="PS50048">
    <property type="entry name" value="ZN2_CY6_FUNGAL_2"/>
    <property type="match status" value="1"/>
</dbReference>
<keyword evidence="7" id="KW-0539">Nucleus</keyword>
<evidence type="ECO:0000256" key="4">
    <source>
        <dbReference type="ARBA" id="ARBA00023015"/>
    </source>
</evidence>
<dbReference type="RefSeq" id="XP_025403168.1">
    <property type="nucleotide sequence ID" value="XM_025546281.1"/>
</dbReference>
<proteinExistence type="predicted"/>
<gene>
    <name evidence="10" type="ORF">BO70DRAFT_392410</name>
</gene>
<dbReference type="GO" id="GO:0003677">
    <property type="term" value="F:DNA binding"/>
    <property type="evidence" value="ECO:0007669"/>
    <property type="project" value="UniProtKB-KW"/>
</dbReference>
<evidence type="ECO:0000259" key="9">
    <source>
        <dbReference type="PROSITE" id="PS50048"/>
    </source>
</evidence>
<evidence type="ECO:0000256" key="2">
    <source>
        <dbReference type="ARBA" id="ARBA00022723"/>
    </source>
</evidence>
<dbReference type="AlphaFoldDB" id="A0A317WXI5"/>
<comment type="caution">
    <text evidence="10">The sequence shown here is derived from an EMBL/GenBank/DDBJ whole genome shotgun (WGS) entry which is preliminary data.</text>
</comment>
<evidence type="ECO:0000313" key="11">
    <source>
        <dbReference type="Proteomes" id="UP000247233"/>
    </source>
</evidence>
<dbReference type="Gene3D" id="4.10.240.10">
    <property type="entry name" value="Zn(2)-C6 fungal-type DNA-binding domain"/>
    <property type="match status" value="1"/>
</dbReference>
<evidence type="ECO:0000256" key="8">
    <source>
        <dbReference type="SAM" id="MobiDB-lite"/>
    </source>
</evidence>
<dbReference type="PROSITE" id="PS00463">
    <property type="entry name" value="ZN2_CY6_FUNGAL_1"/>
    <property type="match status" value="1"/>
</dbReference>
<evidence type="ECO:0000256" key="3">
    <source>
        <dbReference type="ARBA" id="ARBA00022833"/>
    </source>
</evidence>
<dbReference type="VEuPathDB" id="FungiDB:BO70DRAFT_392410"/>
<evidence type="ECO:0000256" key="5">
    <source>
        <dbReference type="ARBA" id="ARBA00023125"/>
    </source>
</evidence>
<dbReference type="GeneID" id="37068518"/>
<dbReference type="GO" id="GO:0000981">
    <property type="term" value="F:DNA-binding transcription factor activity, RNA polymerase II-specific"/>
    <property type="evidence" value="ECO:0007669"/>
    <property type="project" value="InterPro"/>
</dbReference>
<dbReference type="CDD" id="cd00067">
    <property type="entry name" value="GAL4"/>
    <property type="match status" value="1"/>
</dbReference>
<keyword evidence="3" id="KW-0862">Zinc</keyword>
<dbReference type="CDD" id="cd12148">
    <property type="entry name" value="fungal_TF_MHR"/>
    <property type="match status" value="1"/>
</dbReference>
<keyword evidence="4" id="KW-0805">Transcription regulation</keyword>
<dbReference type="Proteomes" id="UP000247233">
    <property type="component" value="Unassembled WGS sequence"/>
</dbReference>
<dbReference type="PANTHER" id="PTHR31313">
    <property type="entry name" value="TY1 ENHANCER ACTIVATOR"/>
    <property type="match status" value="1"/>
</dbReference>
<dbReference type="InterPro" id="IPR001138">
    <property type="entry name" value="Zn2Cys6_DnaBD"/>
</dbReference>
<keyword evidence="2" id="KW-0479">Metal-binding</keyword>
<dbReference type="PANTHER" id="PTHR31313:SF83">
    <property type="entry name" value="ZN(II)2CYS6 TRANSCRIPTION FACTOR (EUROFUNG)"/>
    <property type="match status" value="1"/>
</dbReference>
<comment type="subcellular location">
    <subcellularLocation>
        <location evidence="1">Nucleus</location>
    </subcellularLocation>
</comment>